<keyword evidence="2" id="KW-1185">Reference proteome</keyword>
<reference evidence="1 2" key="1">
    <citation type="submission" date="2019-02" db="EMBL/GenBank/DDBJ databases">
        <title>Deep-cultivation of Planctomycetes and their phenomic and genomic characterization uncovers novel biology.</title>
        <authorList>
            <person name="Wiegand S."/>
            <person name="Jogler M."/>
            <person name="Boedeker C."/>
            <person name="Pinto D."/>
            <person name="Vollmers J."/>
            <person name="Rivas-Marin E."/>
            <person name="Kohn T."/>
            <person name="Peeters S.H."/>
            <person name="Heuer A."/>
            <person name="Rast P."/>
            <person name="Oberbeckmann S."/>
            <person name="Bunk B."/>
            <person name="Jeske O."/>
            <person name="Meyerdierks A."/>
            <person name="Storesund J.E."/>
            <person name="Kallscheuer N."/>
            <person name="Luecker S."/>
            <person name="Lage O.M."/>
            <person name="Pohl T."/>
            <person name="Merkel B.J."/>
            <person name="Hornburger P."/>
            <person name="Mueller R.-W."/>
            <person name="Bruemmer F."/>
            <person name="Labrenz M."/>
            <person name="Spormann A.M."/>
            <person name="Op den Camp H."/>
            <person name="Overmann J."/>
            <person name="Amann R."/>
            <person name="Jetten M.S.M."/>
            <person name="Mascher T."/>
            <person name="Medema M.H."/>
            <person name="Devos D.P."/>
            <person name="Kaster A.-K."/>
            <person name="Ovreas L."/>
            <person name="Rohde M."/>
            <person name="Galperin M.Y."/>
            <person name="Jogler C."/>
        </authorList>
    </citation>
    <scope>NUCLEOTIDE SEQUENCE [LARGE SCALE GENOMIC DNA]</scope>
    <source>
        <strain evidence="1 2">TBK1r</strain>
    </source>
</reference>
<evidence type="ECO:0000313" key="2">
    <source>
        <dbReference type="Proteomes" id="UP000318081"/>
    </source>
</evidence>
<sequence length="46" mass="5443">MLCMPIVTHSVTYVSTRLADRHAQRDLRVWPIVTHRVTYVSCFNLR</sequence>
<name>A0ABX5XYG9_9BACT</name>
<dbReference type="EMBL" id="CP036432">
    <property type="protein sequence ID" value="QDV86480.1"/>
    <property type="molecule type" value="Genomic_DNA"/>
</dbReference>
<proteinExistence type="predicted"/>
<dbReference type="Proteomes" id="UP000318081">
    <property type="component" value="Chromosome"/>
</dbReference>
<protein>
    <submittedName>
        <fullName evidence="1">Uncharacterized protein</fullName>
    </submittedName>
</protein>
<evidence type="ECO:0000313" key="1">
    <source>
        <dbReference type="EMBL" id="QDV86480.1"/>
    </source>
</evidence>
<organism evidence="1 2">
    <name type="scientific">Stieleria magnilauensis</name>
    <dbReference type="NCBI Taxonomy" id="2527963"/>
    <lineage>
        <taxon>Bacteria</taxon>
        <taxon>Pseudomonadati</taxon>
        <taxon>Planctomycetota</taxon>
        <taxon>Planctomycetia</taxon>
        <taxon>Pirellulales</taxon>
        <taxon>Pirellulaceae</taxon>
        <taxon>Stieleria</taxon>
    </lineage>
</organism>
<accession>A0ABX5XYG9</accession>
<gene>
    <name evidence="1" type="ORF">TBK1r_54990</name>
</gene>